<feature type="compositionally biased region" description="Low complexity" evidence="5">
    <location>
        <begin position="14"/>
        <end position="26"/>
    </location>
</feature>
<dbReference type="SUPFAM" id="SSF47769">
    <property type="entry name" value="SAM/Pointed domain"/>
    <property type="match status" value="1"/>
</dbReference>
<evidence type="ECO:0000256" key="2">
    <source>
        <dbReference type="ARBA" id="ARBA00022692"/>
    </source>
</evidence>
<evidence type="ECO:0000256" key="6">
    <source>
        <dbReference type="SAM" id="Phobius"/>
    </source>
</evidence>
<feature type="domain" description="SAM" evidence="7">
    <location>
        <begin position="31"/>
        <end position="95"/>
    </location>
</feature>
<keyword evidence="9" id="KW-1185">Reference proteome</keyword>
<evidence type="ECO:0000256" key="1">
    <source>
        <dbReference type="ARBA" id="ARBA00004127"/>
    </source>
</evidence>
<protein>
    <recommendedName>
        <fullName evidence="7">SAM domain-containing protein</fullName>
    </recommendedName>
</protein>
<dbReference type="SMART" id="SM00454">
    <property type="entry name" value="SAM"/>
    <property type="match status" value="1"/>
</dbReference>
<gene>
    <name evidence="8" type="ORF">NDN08_001761</name>
</gene>
<feature type="transmembrane region" description="Helical" evidence="6">
    <location>
        <begin position="193"/>
        <end position="213"/>
    </location>
</feature>
<dbReference type="Pfam" id="PF00536">
    <property type="entry name" value="SAM_1"/>
    <property type="match status" value="1"/>
</dbReference>
<reference evidence="8 9" key="1">
    <citation type="journal article" date="2023" name="Nat. Commun.">
        <title>Origin of minicircular mitochondrial genomes in red algae.</title>
        <authorList>
            <person name="Lee Y."/>
            <person name="Cho C.H."/>
            <person name="Lee Y.M."/>
            <person name="Park S.I."/>
            <person name="Yang J.H."/>
            <person name="West J.A."/>
            <person name="Bhattacharya D."/>
            <person name="Yoon H.S."/>
        </authorList>
    </citation>
    <scope>NUCLEOTIDE SEQUENCE [LARGE SCALE GENOMIC DNA]</scope>
    <source>
        <strain evidence="8 9">CCMP1338</strain>
        <tissue evidence="8">Whole cell</tissue>
    </source>
</reference>
<feature type="region of interest" description="Disordered" evidence="5">
    <location>
        <begin position="1"/>
        <end position="27"/>
    </location>
</feature>
<keyword evidence="4 6" id="KW-0472">Membrane</keyword>
<dbReference type="Pfam" id="PF02656">
    <property type="entry name" value="DUF202"/>
    <property type="match status" value="1"/>
</dbReference>
<feature type="transmembrane region" description="Helical" evidence="6">
    <location>
        <begin position="154"/>
        <end position="173"/>
    </location>
</feature>
<evidence type="ECO:0000313" key="9">
    <source>
        <dbReference type="Proteomes" id="UP001157974"/>
    </source>
</evidence>
<dbReference type="Gene3D" id="1.10.150.50">
    <property type="entry name" value="Transcription Factor, Ets-1"/>
    <property type="match status" value="1"/>
</dbReference>
<dbReference type="AlphaFoldDB" id="A0AAV8URV4"/>
<organism evidence="8 9">
    <name type="scientific">Rhodosorus marinus</name>
    <dbReference type="NCBI Taxonomy" id="101924"/>
    <lineage>
        <taxon>Eukaryota</taxon>
        <taxon>Rhodophyta</taxon>
        <taxon>Stylonematophyceae</taxon>
        <taxon>Stylonematales</taxon>
        <taxon>Stylonemataceae</taxon>
        <taxon>Rhodosorus</taxon>
    </lineage>
</organism>
<proteinExistence type="predicted"/>
<keyword evidence="3 6" id="KW-1133">Transmembrane helix</keyword>
<name>A0AAV8URV4_9RHOD</name>
<sequence>MVKKEGEMMTTEDSAASGESSSAAEAWRGLETSEDVANWLRELGKDEYISTFVSNEINGEILASLTSEELRDDLGVINLKHRREIFTAIKSIGGMKKVEDMLPEHGRILDHLSNVRTFHSWVRVGVQLLAFALVSLRLFPTWRDNRNLITGCSLYYSCVGAFAILYGLGRYALVVKWIEESGVKTPKYHPDKIGVAVMLVLVLVATALTLYIISLDATPIRP</sequence>
<dbReference type="EMBL" id="JAMWBK010000005">
    <property type="protein sequence ID" value="KAJ8905253.1"/>
    <property type="molecule type" value="Genomic_DNA"/>
</dbReference>
<dbReference type="PROSITE" id="PS50105">
    <property type="entry name" value="SAM_DOMAIN"/>
    <property type="match status" value="1"/>
</dbReference>
<evidence type="ECO:0000256" key="5">
    <source>
        <dbReference type="SAM" id="MobiDB-lite"/>
    </source>
</evidence>
<dbReference type="InterPro" id="IPR003807">
    <property type="entry name" value="DUF202"/>
</dbReference>
<dbReference type="InterPro" id="IPR001660">
    <property type="entry name" value="SAM"/>
</dbReference>
<evidence type="ECO:0000256" key="3">
    <source>
        <dbReference type="ARBA" id="ARBA00022989"/>
    </source>
</evidence>
<evidence type="ECO:0000313" key="8">
    <source>
        <dbReference type="EMBL" id="KAJ8905253.1"/>
    </source>
</evidence>
<accession>A0AAV8URV4</accession>
<dbReference type="InterPro" id="IPR013761">
    <property type="entry name" value="SAM/pointed_sf"/>
</dbReference>
<comment type="subcellular location">
    <subcellularLocation>
        <location evidence="1">Endomembrane system</location>
        <topology evidence="1">Multi-pass membrane protein</topology>
    </subcellularLocation>
</comment>
<evidence type="ECO:0000259" key="7">
    <source>
        <dbReference type="PROSITE" id="PS50105"/>
    </source>
</evidence>
<comment type="caution">
    <text evidence="8">The sequence shown here is derived from an EMBL/GenBank/DDBJ whole genome shotgun (WGS) entry which is preliminary data.</text>
</comment>
<keyword evidence="2 6" id="KW-0812">Transmembrane</keyword>
<evidence type="ECO:0000256" key="4">
    <source>
        <dbReference type="ARBA" id="ARBA00023136"/>
    </source>
</evidence>
<dbReference type="Proteomes" id="UP001157974">
    <property type="component" value="Unassembled WGS sequence"/>
</dbReference>
<dbReference type="GO" id="GO:0012505">
    <property type="term" value="C:endomembrane system"/>
    <property type="evidence" value="ECO:0007669"/>
    <property type="project" value="UniProtKB-SubCell"/>
</dbReference>